<feature type="transmembrane region" description="Helical" evidence="2">
    <location>
        <begin position="119"/>
        <end position="137"/>
    </location>
</feature>
<feature type="region of interest" description="Disordered" evidence="1">
    <location>
        <begin position="1"/>
        <end position="22"/>
    </location>
</feature>
<dbReference type="AlphaFoldDB" id="A0A941EVY0"/>
<reference evidence="3" key="1">
    <citation type="submission" date="2021-04" db="EMBL/GenBank/DDBJ databases">
        <title>Genome based classification of Actinospica acidithermotolerans sp. nov., an actinobacterium isolated from an Indonesian hot spring.</title>
        <authorList>
            <person name="Kusuma A.B."/>
            <person name="Putra K.E."/>
            <person name="Nafisah S."/>
            <person name="Loh J."/>
            <person name="Nouioui I."/>
            <person name="Goodfellow M."/>
        </authorList>
    </citation>
    <scope>NUCLEOTIDE SEQUENCE</scope>
    <source>
        <strain evidence="3">CSCA 57</strain>
    </source>
</reference>
<feature type="region of interest" description="Disordered" evidence="1">
    <location>
        <begin position="87"/>
        <end position="111"/>
    </location>
</feature>
<keyword evidence="2" id="KW-0472">Membrane</keyword>
<name>A0A941EVY0_9ACTN</name>
<dbReference type="RefSeq" id="WP_212532396.1">
    <property type="nucleotide sequence ID" value="NZ_JAGSOG010000242.1"/>
</dbReference>
<keyword evidence="2" id="KW-1133">Transmembrane helix</keyword>
<organism evidence="3 4">
    <name type="scientific">Actinospica durhamensis</name>
    <dbReference type="NCBI Taxonomy" id="1508375"/>
    <lineage>
        <taxon>Bacteria</taxon>
        <taxon>Bacillati</taxon>
        <taxon>Actinomycetota</taxon>
        <taxon>Actinomycetes</taxon>
        <taxon>Catenulisporales</taxon>
        <taxon>Actinospicaceae</taxon>
        <taxon>Actinospica</taxon>
    </lineage>
</organism>
<accession>A0A941EVY0</accession>
<feature type="transmembrane region" description="Helical" evidence="2">
    <location>
        <begin position="57"/>
        <end position="76"/>
    </location>
</feature>
<evidence type="ECO:0000313" key="4">
    <source>
        <dbReference type="Proteomes" id="UP000675781"/>
    </source>
</evidence>
<dbReference type="Pfam" id="PF11298">
    <property type="entry name" value="DUF3099"/>
    <property type="match status" value="1"/>
</dbReference>
<comment type="caution">
    <text evidence="3">The sequence shown here is derived from an EMBL/GenBank/DDBJ whole genome shotgun (WGS) entry which is preliminary data.</text>
</comment>
<evidence type="ECO:0000313" key="3">
    <source>
        <dbReference type="EMBL" id="MBR7837936.1"/>
    </source>
</evidence>
<dbReference type="Pfam" id="PF19870">
    <property type="entry name" value="DUF6343"/>
    <property type="match status" value="1"/>
</dbReference>
<keyword evidence="4" id="KW-1185">Reference proteome</keyword>
<evidence type="ECO:0000256" key="2">
    <source>
        <dbReference type="SAM" id="Phobius"/>
    </source>
</evidence>
<feature type="region of interest" description="Disordered" evidence="1">
    <location>
        <begin position="169"/>
        <end position="197"/>
    </location>
</feature>
<dbReference type="InterPro" id="IPR045924">
    <property type="entry name" value="DUF6343"/>
</dbReference>
<keyword evidence="2" id="KW-0812">Transmembrane</keyword>
<sequence>MEPHRRHEPHEHRPRTGDEPMHARSPLRMRLVLAFTGLANGLLGVGIFGFWLRSLPFAAFFALVTVIALVNIAVVLHRIRQGPHFQPGREIPPYHPADREPEPVEPPAPVSPTRRRVRYAIMMGTCLLLVILAWTWVRFYSVFAAGIMSLVAALLPPISAMMANADSPILRENEGYDPRERPEEPDSDEDRRPPSSD</sequence>
<protein>
    <submittedName>
        <fullName evidence="3">DUF3099 domain-containing protein</fullName>
    </submittedName>
</protein>
<proteinExistence type="predicted"/>
<dbReference type="InterPro" id="IPR021449">
    <property type="entry name" value="DUF3099"/>
</dbReference>
<evidence type="ECO:0000256" key="1">
    <source>
        <dbReference type="SAM" id="MobiDB-lite"/>
    </source>
</evidence>
<gene>
    <name evidence="3" type="ORF">KDL01_31985</name>
</gene>
<feature type="transmembrane region" description="Helical" evidence="2">
    <location>
        <begin position="143"/>
        <end position="163"/>
    </location>
</feature>
<feature type="transmembrane region" description="Helical" evidence="2">
    <location>
        <begin position="31"/>
        <end position="51"/>
    </location>
</feature>
<dbReference type="EMBL" id="JAGSOG010000242">
    <property type="protein sequence ID" value="MBR7837936.1"/>
    <property type="molecule type" value="Genomic_DNA"/>
</dbReference>
<dbReference type="Proteomes" id="UP000675781">
    <property type="component" value="Unassembled WGS sequence"/>
</dbReference>